<dbReference type="Proteomes" id="UP000295509">
    <property type="component" value="Unassembled WGS sequence"/>
</dbReference>
<evidence type="ECO:0000313" key="6">
    <source>
        <dbReference type="EMBL" id="TDY43240.1"/>
    </source>
</evidence>
<evidence type="ECO:0000256" key="1">
    <source>
        <dbReference type="ARBA" id="ARBA00005495"/>
    </source>
</evidence>
<dbReference type="OrthoDB" id="327703at2"/>
<keyword evidence="4" id="KW-0456">Lyase</keyword>
<accession>A0A4R8LL66</accession>
<dbReference type="GO" id="GO:0016846">
    <property type="term" value="F:carbon-sulfur lyase activity"/>
    <property type="evidence" value="ECO:0007669"/>
    <property type="project" value="InterPro"/>
</dbReference>
<dbReference type="PANTHER" id="PTHR33337">
    <property type="entry name" value="GFA DOMAIN-CONTAINING PROTEIN"/>
    <property type="match status" value="1"/>
</dbReference>
<evidence type="ECO:0000256" key="4">
    <source>
        <dbReference type="ARBA" id="ARBA00023239"/>
    </source>
</evidence>
<gene>
    <name evidence="6" type="ORF">BX592_11835</name>
</gene>
<dbReference type="SUPFAM" id="SSF51316">
    <property type="entry name" value="Mss4-like"/>
    <property type="match status" value="1"/>
</dbReference>
<dbReference type="PROSITE" id="PS51891">
    <property type="entry name" value="CENP_V_GFA"/>
    <property type="match status" value="1"/>
</dbReference>
<dbReference type="Gene3D" id="3.90.1590.10">
    <property type="entry name" value="glutathione-dependent formaldehyde- activating enzyme (gfa)"/>
    <property type="match status" value="1"/>
</dbReference>
<organism evidence="6 7">
    <name type="scientific">Paraburkholderia rhizosphaerae</name>
    <dbReference type="NCBI Taxonomy" id="480658"/>
    <lineage>
        <taxon>Bacteria</taxon>
        <taxon>Pseudomonadati</taxon>
        <taxon>Pseudomonadota</taxon>
        <taxon>Betaproteobacteria</taxon>
        <taxon>Burkholderiales</taxon>
        <taxon>Burkholderiaceae</taxon>
        <taxon>Paraburkholderia</taxon>
    </lineage>
</organism>
<dbReference type="AlphaFoldDB" id="A0A4R8LL66"/>
<keyword evidence="3" id="KW-0862">Zinc</keyword>
<proteinExistence type="inferred from homology"/>
<comment type="similarity">
    <text evidence="1">Belongs to the Gfa family.</text>
</comment>
<comment type="caution">
    <text evidence="6">The sequence shown here is derived from an EMBL/GenBank/DDBJ whole genome shotgun (WGS) entry which is preliminary data.</text>
</comment>
<dbReference type="InterPro" id="IPR011057">
    <property type="entry name" value="Mss4-like_sf"/>
</dbReference>
<reference evidence="6 7" key="1">
    <citation type="submission" date="2019-03" db="EMBL/GenBank/DDBJ databases">
        <title>Genomic Encyclopedia of Type Strains, Phase III (KMG-III): the genomes of soil and plant-associated and newly described type strains.</title>
        <authorList>
            <person name="Whitman W."/>
        </authorList>
    </citation>
    <scope>NUCLEOTIDE SEQUENCE [LARGE SCALE GENOMIC DNA]</scope>
    <source>
        <strain evidence="6 7">LMG 29544</strain>
    </source>
</reference>
<keyword evidence="7" id="KW-1185">Reference proteome</keyword>
<evidence type="ECO:0000256" key="3">
    <source>
        <dbReference type="ARBA" id="ARBA00022833"/>
    </source>
</evidence>
<feature type="domain" description="CENP-V/GFA" evidence="5">
    <location>
        <begin position="4"/>
        <end position="123"/>
    </location>
</feature>
<evidence type="ECO:0000313" key="7">
    <source>
        <dbReference type="Proteomes" id="UP000295509"/>
    </source>
</evidence>
<dbReference type="PANTHER" id="PTHR33337:SF40">
    <property type="entry name" value="CENP-V_GFA DOMAIN-CONTAINING PROTEIN-RELATED"/>
    <property type="match status" value="1"/>
</dbReference>
<keyword evidence="2" id="KW-0479">Metal-binding</keyword>
<evidence type="ECO:0000256" key="2">
    <source>
        <dbReference type="ARBA" id="ARBA00022723"/>
    </source>
</evidence>
<name>A0A4R8LL66_9BURK</name>
<dbReference type="Pfam" id="PF04828">
    <property type="entry name" value="GFA"/>
    <property type="match status" value="1"/>
</dbReference>
<dbReference type="InterPro" id="IPR006913">
    <property type="entry name" value="CENP-V/GFA"/>
</dbReference>
<protein>
    <recommendedName>
        <fullName evidence="5">CENP-V/GFA domain-containing protein</fullName>
    </recommendedName>
</protein>
<sequence>MQHREGGCLCGAVRYELKGELQGAALCHCTHCQKQSGSAFSFNLFVSEADYVQQGDTKFYVDTGDSGKQSYRHFCGNCGSPILTKDPGLPGMVLVKAGTLDIEYREGLRPQMEIYTDRAAKWLARVPGTQLFERSP</sequence>
<dbReference type="EMBL" id="SORE01000018">
    <property type="protein sequence ID" value="TDY43240.1"/>
    <property type="molecule type" value="Genomic_DNA"/>
</dbReference>
<dbReference type="GO" id="GO:0046872">
    <property type="term" value="F:metal ion binding"/>
    <property type="evidence" value="ECO:0007669"/>
    <property type="project" value="UniProtKB-KW"/>
</dbReference>
<evidence type="ECO:0000259" key="5">
    <source>
        <dbReference type="PROSITE" id="PS51891"/>
    </source>
</evidence>